<dbReference type="SUPFAM" id="SSF52540">
    <property type="entry name" value="P-loop containing nucleoside triphosphate hydrolases"/>
    <property type="match status" value="1"/>
</dbReference>
<feature type="binding site" description="in other chain" evidence="8">
    <location>
        <position position="303"/>
    </location>
    <ligand>
        <name>IMP</name>
        <dbReference type="ChEBI" id="CHEBI:58053"/>
        <note>ligand shared between dimeric partners</note>
    </ligand>
</feature>
<dbReference type="SMART" id="SM00788">
    <property type="entry name" value="Adenylsucc_synt"/>
    <property type="match status" value="1"/>
</dbReference>
<feature type="binding site" description="in other chain" evidence="8">
    <location>
        <begin position="13"/>
        <end position="16"/>
    </location>
    <ligand>
        <name>IMP</name>
        <dbReference type="ChEBI" id="CHEBI:58053"/>
        <note>ligand shared between dimeric partners</note>
    </ligand>
</feature>
<dbReference type="InterPro" id="IPR042109">
    <property type="entry name" value="Adenylosuccinate_synth_dom1"/>
</dbReference>
<dbReference type="Proteomes" id="UP000193465">
    <property type="component" value="Unassembled WGS sequence"/>
</dbReference>
<dbReference type="FunFam" id="1.10.300.10:FF:000001">
    <property type="entry name" value="Adenylosuccinate synthetase"/>
    <property type="match status" value="1"/>
</dbReference>
<feature type="binding site" description="in other chain" evidence="8">
    <location>
        <position position="224"/>
    </location>
    <ligand>
        <name>IMP</name>
        <dbReference type="ChEBI" id="CHEBI:58053"/>
        <note>ligand shared between dimeric partners</note>
    </ligand>
</feature>
<comment type="similarity">
    <text evidence="8 10">Belongs to the adenylosuccinate synthetase family.</text>
</comment>
<feature type="binding site" evidence="8">
    <location>
        <position position="305"/>
    </location>
    <ligand>
        <name>GTP</name>
        <dbReference type="ChEBI" id="CHEBI:37565"/>
    </ligand>
</feature>
<dbReference type="EMBL" id="LQOT01000012">
    <property type="protein sequence ID" value="ORV51559.1"/>
    <property type="molecule type" value="Genomic_DNA"/>
</dbReference>
<keyword evidence="4 8" id="KW-0547">Nucleotide-binding</keyword>
<evidence type="ECO:0000256" key="4">
    <source>
        <dbReference type="ARBA" id="ARBA00022741"/>
    </source>
</evidence>
<evidence type="ECO:0000256" key="5">
    <source>
        <dbReference type="ARBA" id="ARBA00022755"/>
    </source>
</evidence>
<dbReference type="UniPathway" id="UPA00075">
    <property type="reaction ID" value="UER00335"/>
</dbReference>
<reference evidence="11 12" key="1">
    <citation type="submission" date="2016-01" db="EMBL/GenBank/DDBJ databases">
        <title>The new phylogeny of the genus Mycobacterium.</title>
        <authorList>
            <person name="Tarcisio F."/>
            <person name="Conor M."/>
            <person name="Antonella G."/>
            <person name="Elisabetta G."/>
            <person name="Giulia F.S."/>
            <person name="Sara T."/>
            <person name="Anna F."/>
            <person name="Clotilde B."/>
            <person name="Roberto B."/>
            <person name="Veronica D.S."/>
            <person name="Fabio R."/>
            <person name="Monica P."/>
            <person name="Olivier J."/>
            <person name="Enrico T."/>
            <person name="Nicola S."/>
        </authorList>
    </citation>
    <scope>NUCLEOTIDE SEQUENCE [LARGE SCALE GENOMIC DNA]</scope>
    <source>
        <strain evidence="11 12">ATCC 27353</strain>
    </source>
</reference>
<evidence type="ECO:0000256" key="10">
    <source>
        <dbReference type="RuleBase" id="RU000520"/>
    </source>
</evidence>
<keyword evidence="12" id="KW-1185">Reference proteome</keyword>
<evidence type="ECO:0000256" key="8">
    <source>
        <dbReference type="HAMAP-Rule" id="MF_00011"/>
    </source>
</evidence>
<dbReference type="EC" id="6.3.4.4" evidence="8 10"/>
<gene>
    <name evidence="8" type="primary">purA</name>
    <name evidence="11" type="ORF">AWC02_00305</name>
</gene>
<comment type="cofactor">
    <cofactor evidence="8">
        <name>Mg(2+)</name>
        <dbReference type="ChEBI" id="CHEBI:18420"/>
    </cofactor>
    <text evidence="8">Binds 1 Mg(2+) ion per subunit.</text>
</comment>
<comment type="catalytic activity">
    <reaction evidence="8 10">
        <text>IMP + L-aspartate + GTP = N(6)-(1,2-dicarboxyethyl)-AMP + GDP + phosphate + 2 H(+)</text>
        <dbReference type="Rhea" id="RHEA:15753"/>
        <dbReference type="ChEBI" id="CHEBI:15378"/>
        <dbReference type="ChEBI" id="CHEBI:29991"/>
        <dbReference type="ChEBI" id="CHEBI:37565"/>
        <dbReference type="ChEBI" id="CHEBI:43474"/>
        <dbReference type="ChEBI" id="CHEBI:57567"/>
        <dbReference type="ChEBI" id="CHEBI:58053"/>
        <dbReference type="ChEBI" id="CHEBI:58189"/>
        <dbReference type="EC" id="6.3.4.4"/>
    </reaction>
</comment>
<dbReference type="GO" id="GO:0000287">
    <property type="term" value="F:magnesium ion binding"/>
    <property type="evidence" value="ECO:0007669"/>
    <property type="project" value="UniProtKB-UniRule"/>
</dbReference>
<evidence type="ECO:0000313" key="11">
    <source>
        <dbReference type="EMBL" id="ORV51559.1"/>
    </source>
</evidence>
<dbReference type="InterPro" id="IPR001114">
    <property type="entry name" value="Adenylosuccinate_synthetase"/>
</dbReference>
<name>A0A1X1U4H0_9MYCO</name>
<dbReference type="GO" id="GO:0046040">
    <property type="term" value="P:IMP metabolic process"/>
    <property type="evidence" value="ECO:0007669"/>
    <property type="project" value="TreeGrafter"/>
</dbReference>
<dbReference type="InterPro" id="IPR018220">
    <property type="entry name" value="Adenylosuccin_syn_GTP-bd"/>
</dbReference>
<dbReference type="CDD" id="cd03108">
    <property type="entry name" value="AdSS"/>
    <property type="match status" value="1"/>
</dbReference>
<feature type="binding site" evidence="8">
    <location>
        <position position="40"/>
    </location>
    <ligand>
        <name>Mg(2+)</name>
        <dbReference type="ChEBI" id="CHEBI:18420"/>
    </ligand>
</feature>
<dbReference type="PANTHER" id="PTHR11846">
    <property type="entry name" value="ADENYLOSUCCINATE SYNTHETASE"/>
    <property type="match status" value="1"/>
</dbReference>
<dbReference type="GO" id="GO:0004019">
    <property type="term" value="F:adenylosuccinate synthase activity"/>
    <property type="evidence" value="ECO:0007669"/>
    <property type="project" value="UniProtKB-UniRule"/>
</dbReference>
<dbReference type="Gene3D" id="3.40.440.10">
    <property type="entry name" value="Adenylosuccinate Synthetase, subunit A, domain 1"/>
    <property type="match status" value="1"/>
</dbReference>
<dbReference type="AlphaFoldDB" id="A0A1X1U4H0"/>
<feature type="binding site" description="in other chain" evidence="8">
    <location>
        <position position="239"/>
    </location>
    <ligand>
        <name>IMP</name>
        <dbReference type="ChEBI" id="CHEBI:58053"/>
        <note>ligand shared between dimeric partners</note>
    </ligand>
</feature>
<feature type="binding site" evidence="8">
    <location>
        <position position="143"/>
    </location>
    <ligand>
        <name>IMP</name>
        <dbReference type="ChEBI" id="CHEBI:58053"/>
        <note>ligand shared between dimeric partners</note>
    </ligand>
</feature>
<dbReference type="InterPro" id="IPR042110">
    <property type="entry name" value="Adenylosuccinate_synth_dom2"/>
</dbReference>
<dbReference type="Gene3D" id="3.90.170.10">
    <property type="entry name" value="Adenylosuccinate Synthetase, subunit A, domain 3"/>
    <property type="match status" value="1"/>
</dbReference>
<comment type="caution">
    <text evidence="11">The sequence shown here is derived from an EMBL/GenBank/DDBJ whole genome shotgun (WGS) entry which is preliminary data.</text>
</comment>
<keyword evidence="2 8" id="KW-0436">Ligase</keyword>
<keyword evidence="5 8" id="KW-0658">Purine biosynthesis</keyword>
<comment type="subcellular location">
    <subcellularLocation>
        <location evidence="8">Cytoplasm</location>
    </subcellularLocation>
</comment>
<evidence type="ECO:0000313" key="12">
    <source>
        <dbReference type="Proteomes" id="UP000193465"/>
    </source>
</evidence>
<evidence type="ECO:0000256" key="7">
    <source>
        <dbReference type="ARBA" id="ARBA00023134"/>
    </source>
</evidence>
<feature type="binding site" description="in other chain" evidence="8">
    <location>
        <position position="129"/>
    </location>
    <ligand>
        <name>IMP</name>
        <dbReference type="ChEBI" id="CHEBI:58053"/>
        <note>ligand shared between dimeric partners</note>
    </ligand>
</feature>
<dbReference type="PROSITE" id="PS00513">
    <property type="entry name" value="ADENYLOSUCCIN_SYN_2"/>
    <property type="match status" value="1"/>
</dbReference>
<feature type="binding site" evidence="8">
    <location>
        <begin position="299"/>
        <end position="305"/>
    </location>
    <ligand>
        <name>substrate</name>
    </ligand>
</feature>
<organism evidence="11 12">
    <name type="scientific">Mycolicibacter engbaekii</name>
    <dbReference type="NCBI Taxonomy" id="188915"/>
    <lineage>
        <taxon>Bacteria</taxon>
        <taxon>Bacillati</taxon>
        <taxon>Actinomycetota</taxon>
        <taxon>Actinomycetes</taxon>
        <taxon>Mycobacteriales</taxon>
        <taxon>Mycobacteriaceae</taxon>
        <taxon>Mycolicibacter</taxon>
    </lineage>
</organism>
<dbReference type="InterPro" id="IPR027417">
    <property type="entry name" value="P-loop_NTPase"/>
</dbReference>
<dbReference type="NCBIfam" id="NF002223">
    <property type="entry name" value="PRK01117.1"/>
    <property type="match status" value="1"/>
</dbReference>
<comment type="pathway">
    <text evidence="8 10">Purine metabolism; AMP biosynthesis via de novo pathway; AMP from IMP: step 1/2.</text>
</comment>
<keyword evidence="3 8" id="KW-0479">Metal-binding</keyword>
<evidence type="ECO:0000256" key="2">
    <source>
        <dbReference type="ARBA" id="ARBA00022598"/>
    </source>
</evidence>
<evidence type="ECO:0000256" key="1">
    <source>
        <dbReference type="ARBA" id="ARBA00011738"/>
    </source>
</evidence>
<feature type="active site" description="Proton acceptor" evidence="8">
    <location>
        <position position="13"/>
    </location>
</feature>
<evidence type="ECO:0000256" key="3">
    <source>
        <dbReference type="ARBA" id="ARBA00022723"/>
    </source>
</evidence>
<dbReference type="NCBIfam" id="TIGR00184">
    <property type="entry name" value="purA"/>
    <property type="match status" value="1"/>
</dbReference>
<keyword evidence="7 8" id="KW-0342">GTP-binding</keyword>
<evidence type="ECO:0000256" key="9">
    <source>
        <dbReference type="PROSITE-ProRule" id="PRU10134"/>
    </source>
</evidence>
<dbReference type="RefSeq" id="WP_085126915.1">
    <property type="nucleotide sequence ID" value="NZ_LQOT01000012.1"/>
</dbReference>
<accession>A0A1X1U4H0</accession>
<dbReference type="PANTHER" id="PTHR11846:SF0">
    <property type="entry name" value="ADENYLOSUCCINATE SYNTHETASE"/>
    <property type="match status" value="1"/>
</dbReference>
<feature type="binding site" evidence="8">
    <location>
        <begin position="40"/>
        <end position="42"/>
    </location>
    <ligand>
        <name>GTP</name>
        <dbReference type="ChEBI" id="CHEBI:37565"/>
    </ligand>
</feature>
<dbReference type="HAMAP" id="MF_00011">
    <property type="entry name" value="Adenylosucc_synth"/>
    <property type="match status" value="1"/>
</dbReference>
<feature type="binding site" evidence="8">
    <location>
        <begin position="413"/>
        <end position="415"/>
    </location>
    <ligand>
        <name>GTP</name>
        <dbReference type="ChEBI" id="CHEBI:37565"/>
    </ligand>
</feature>
<dbReference type="GO" id="GO:0005525">
    <property type="term" value="F:GTP binding"/>
    <property type="evidence" value="ECO:0007669"/>
    <property type="project" value="UniProtKB-UniRule"/>
</dbReference>
<dbReference type="InterPro" id="IPR033128">
    <property type="entry name" value="Adenylosuccin_syn_Lys_AS"/>
</dbReference>
<feature type="active site" evidence="9">
    <location>
        <position position="140"/>
    </location>
</feature>
<dbReference type="Gene3D" id="1.10.300.10">
    <property type="entry name" value="Adenylosuccinate Synthetase, subunit A, domain 2"/>
    <property type="match status" value="1"/>
</dbReference>
<feature type="binding site" evidence="8">
    <location>
        <begin position="331"/>
        <end position="333"/>
    </location>
    <ligand>
        <name>GTP</name>
        <dbReference type="ChEBI" id="CHEBI:37565"/>
    </ligand>
</feature>
<feature type="active site" description="Proton donor" evidence="8">
    <location>
        <position position="41"/>
    </location>
</feature>
<feature type="binding site" description="in other chain" evidence="8">
    <location>
        <begin position="38"/>
        <end position="41"/>
    </location>
    <ligand>
        <name>IMP</name>
        <dbReference type="ChEBI" id="CHEBI:58053"/>
        <note>ligand shared between dimeric partners</note>
    </ligand>
</feature>
<feature type="binding site" evidence="8">
    <location>
        <position position="13"/>
    </location>
    <ligand>
        <name>Mg(2+)</name>
        <dbReference type="ChEBI" id="CHEBI:18420"/>
    </ligand>
</feature>
<dbReference type="GO" id="GO:0044208">
    <property type="term" value="P:'de novo' AMP biosynthetic process"/>
    <property type="evidence" value="ECO:0007669"/>
    <property type="project" value="UniProtKB-UniRule"/>
</dbReference>
<feature type="binding site" evidence="8">
    <location>
        <begin position="12"/>
        <end position="18"/>
    </location>
    <ligand>
        <name>GTP</name>
        <dbReference type="ChEBI" id="CHEBI:37565"/>
    </ligand>
</feature>
<dbReference type="Pfam" id="PF00709">
    <property type="entry name" value="Adenylsucc_synt"/>
    <property type="match status" value="1"/>
</dbReference>
<dbReference type="PROSITE" id="PS01266">
    <property type="entry name" value="ADENYLOSUCCIN_SYN_1"/>
    <property type="match status" value="1"/>
</dbReference>
<comment type="function">
    <text evidence="8">Plays an important role in the de novo pathway of purine nucleotide biosynthesis. Catalyzes the first committed step in the biosynthesis of AMP from IMP.</text>
</comment>
<evidence type="ECO:0000256" key="6">
    <source>
        <dbReference type="ARBA" id="ARBA00022842"/>
    </source>
</evidence>
<sequence>MPAIVVIGAQWGDEGKGKATDLLGERVQWVVRYQGGNNAGHTVVLPTGENFALHLIPSGVLSPHVTNVIGNGVVVDPGVLLEELAGLEGRGVDTSRLLISADAHLLMPYHVAIDKVTERYMGSKKIGTTGRGIGPCYQDKIARIGIRVADVLDQESLAAKIEAALDFKNQVLVKIYNRKALEPEQVLEDLLEQAEGFKHRIADTSLLLGAALDRGENVLLEGSQGTLLDVDHGTYPYVTSSNPTAGGAAVGSGVGPTRITTVLGILKAYTTRVGSGPFPTELFDAHGEYLSKTGGEVGVTTGRQRRCGWFDAVIARYATRVNGITDYFLTKLDVLSSLETVPVCVGYTVDGKRTDELPMTQEEFARAEPVYEELPGWWEDISGARTFEELPANARDYVSRVEEIAGAQISCIGVGPGREQTIVRRDVVRDRA</sequence>
<dbReference type="GO" id="GO:0005737">
    <property type="term" value="C:cytoplasm"/>
    <property type="evidence" value="ECO:0007669"/>
    <property type="project" value="UniProtKB-SubCell"/>
</dbReference>
<comment type="subunit">
    <text evidence="1 8">Homodimer.</text>
</comment>
<dbReference type="STRING" id="188915.AWC02_00305"/>
<keyword evidence="8" id="KW-0963">Cytoplasm</keyword>
<keyword evidence="6 8" id="KW-0460">Magnesium</keyword>
<dbReference type="FunFam" id="3.90.170.10:FF:000001">
    <property type="entry name" value="Adenylosuccinate synthetase"/>
    <property type="match status" value="1"/>
</dbReference>
<proteinExistence type="inferred from homology"/>
<dbReference type="InterPro" id="IPR042111">
    <property type="entry name" value="Adenylosuccinate_synth_dom3"/>
</dbReference>
<protein>
    <recommendedName>
        <fullName evidence="8 10">Adenylosuccinate synthetase</fullName>
        <shortName evidence="8">AMPSase</shortName>
        <shortName evidence="8">AdSS</shortName>
        <ecNumber evidence="8 10">6.3.4.4</ecNumber>
    </recommendedName>
    <alternativeName>
        <fullName evidence="8">IMP--aspartate ligase</fullName>
    </alternativeName>
</protein>